<dbReference type="InterPro" id="IPR038666">
    <property type="entry name" value="SSP1_head-tail_sf"/>
</dbReference>
<organism evidence="1 2">
    <name type="scientific">Streptomyces zaomyceticus</name>
    <dbReference type="NCBI Taxonomy" id="68286"/>
    <lineage>
        <taxon>Bacteria</taxon>
        <taxon>Bacillati</taxon>
        <taxon>Actinomycetota</taxon>
        <taxon>Actinomycetes</taxon>
        <taxon>Kitasatosporales</taxon>
        <taxon>Streptomycetaceae</taxon>
        <taxon>Streptomyces</taxon>
    </lineage>
</organism>
<dbReference type="InterPro" id="IPR008767">
    <property type="entry name" value="Phage_SPP1_head-tail_adaptor"/>
</dbReference>
<evidence type="ECO:0000313" key="1">
    <source>
        <dbReference type="EMBL" id="WTR73825.1"/>
    </source>
</evidence>
<proteinExistence type="predicted"/>
<gene>
    <name evidence="1" type="ORF">OG814_33330</name>
</gene>
<accession>A0ABZ1LM50</accession>
<dbReference type="Pfam" id="PF05521">
    <property type="entry name" value="Phage_HCP"/>
    <property type="match status" value="1"/>
</dbReference>
<evidence type="ECO:0000313" key="2">
    <source>
        <dbReference type="Proteomes" id="UP001622594"/>
    </source>
</evidence>
<reference evidence="1 2" key="1">
    <citation type="submission" date="2022-10" db="EMBL/GenBank/DDBJ databases">
        <title>The complete genomes of actinobacterial strains from the NBC collection.</title>
        <authorList>
            <person name="Joergensen T.S."/>
            <person name="Alvarez Arevalo M."/>
            <person name="Sterndorff E.B."/>
            <person name="Faurdal D."/>
            <person name="Vuksanovic O."/>
            <person name="Mourched A.-S."/>
            <person name="Charusanti P."/>
            <person name="Shaw S."/>
            <person name="Blin K."/>
            <person name="Weber T."/>
        </authorList>
    </citation>
    <scope>NUCLEOTIDE SEQUENCE [LARGE SCALE GENOMIC DNA]</scope>
    <source>
        <strain evidence="1 2">NBC_00123</strain>
    </source>
</reference>
<dbReference type="Proteomes" id="UP001622594">
    <property type="component" value="Chromosome"/>
</dbReference>
<sequence length="114" mass="12562">MSVGRYLTRRLEVWRTVTVDDGAGGQETTRVLQSTVRAKVDQPSATERLVAAQAGSRHSHDIWLLPSADVRRGDELQGTDALGQAQRFRVLSVVQASRPVYSKVFAELLQEEGA</sequence>
<dbReference type="EMBL" id="CP108188">
    <property type="protein sequence ID" value="WTR73825.1"/>
    <property type="molecule type" value="Genomic_DNA"/>
</dbReference>
<dbReference type="Gene3D" id="2.40.10.270">
    <property type="entry name" value="Bacteriophage SPP1 head-tail adaptor protein"/>
    <property type="match status" value="1"/>
</dbReference>
<name>A0ABZ1LM50_9ACTN</name>
<dbReference type="RefSeq" id="WP_406336642.1">
    <property type="nucleotide sequence ID" value="NZ_CP108188.1"/>
</dbReference>
<keyword evidence="2" id="KW-1185">Reference proteome</keyword>
<protein>
    <submittedName>
        <fullName evidence="1">Head-tail adaptor protein</fullName>
    </submittedName>
</protein>